<dbReference type="AlphaFoldDB" id="A0A7J6R6R7"/>
<evidence type="ECO:0000256" key="5">
    <source>
        <dbReference type="ARBA" id="ARBA00022801"/>
    </source>
</evidence>
<evidence type="ECO:0000256" key="6">
    <source>
        <dbReference type="ARBA" id="ARBA00023180"/>
    </source>
</evidence>
<protein>
    <recommendedName>
        <fullName evidence="7">Carboxypeptidase</fullName>
        <ecNumber evidence="7">3.4.16.-</ecNumber>
    </recommendedName>
</protein>
<dbReference type="InterPro" id="IPR001563">
    <property type="entry name" value="Peptidase_S10"/>
</dbReference>
<evidence type="ECO:0000256" key="3">
    <source>
        <dbReference type="ARBA" id="ARBA00022670"/>
    </source>
</evidence>
<dbReference type="Proteomes" id="UP000553632">
    <property type="component" value="Unassembled WGS sequence"/>
</dbReference>
<dbReference type="EC" id="3.4.16.-" evidence="7"/>
<comment type="similarity">
    <text evidence="1 7">Belongs to the peptidase S10 family.</text>
</comment>
<evidence type="ECO:0000256" key="2">
    <source>
        <dbReference type="ARBA" id="ARBA00022645"/>
    </source>
</evidence>
<evidence type="ECO:0000313" key="8">
    <source>
        <dbReference type="EMBL" id="KAF4716348.1"/>
    </source>
</evidence>
<evidence type="ECO:0000256" key="4">
    <source>
        <dbReference type="ARBA" id="ARBA00022729"/>
    </source>
</evidence>
<dbReference type="Pfam" id="PF00450">
    <property type="entry name" value="Peptidase_S10"/>
    <property type="match status" value="1"/>
</dbReference>
<dbReference type="PRINTS" id="PR00724">
    <property type="entry name" value="CRBOXYPTASEC"/>
</dbReference>
<proteinExistence type="inferred from homology"/>
<evidence type="ECO:0000256" key="1">
    <source>
        <dbReference type="ARBA" id="ARBA00009431"/>
    </source>
</evidence>
<name>A0A7J6R6R7_PEROL</name>
<dbReference type="PROSITE" id="PS00131">
    <property type="entry name" value="CARBOXYPEPT_SER_SER"/>
    <property type="match status" value="1"/>
</dbReference>
<reference evidence="8 9" key="1">
    <citation type="submission" date="2020-04" db="EMBL/GenBank/DDBJ databases">
        <title>Perkinsus olseni comparative genomics.</title>
        <authorList>
            <person name="Bogema D.R."/>
        </authorList>
    </citation>
    <scope>NUCLEOTIDE SEQUENCE [LARGE SCALE GENOMIC DNA]</scope>
    <source>
        <strain evidence="8 9">ATCC PRA-207</strain>
    </source>
</reference>
<dbReference type="InterPro" id="IPR018202">
    <property type="entry name" value="Ser_caboxypep_ser_AS"/>
</dbReference>
<keyword evidence="2 7" id="KW-0121">Carboxypeptidase</keyword>
<feature type="non-terminal residue" evidence="8">
    <location>
        <position position="1"/>
    </location>
</feature>
<comment type="caution">
    <text evidence="8">The sequence shown here is derived from an EMBL/GenBank/DDBJ whole genome shotgun (WGS) entry which is preliminary data.</text>
</comment>
<dbReference type="Gene3D" id="3.40.50.1820">
    <property type="entry name" value="alpha/beta hydrolase"/>
    <property type="match status" value="1"/>
</dbReference>
<dbReference type="EMBL" id="JABANO010027743">
    <property type="protein sequence ID" value="KAF4716348.1"/>
    <property type="molecule type" value="Genomic_DNA"/>
</dbReference>
<dbReference type="InterPro" id="IPR029058">
    <property type="entry name" value="AB_hydrolase_fold"/>
</dbReference>
<evidence type="ECO:0000256" key="7">
    <source>
        <dbReference type="RuleBase" id="RU361156"/>
    </source>
</evidence>
<organism evidence="8 9">
    <name type="scientific">Perkinsus olseni</name>
    <name type="common">Perkinsus atlanticus</name>
    <dbReference type="NCBI Taxonomy" id="32597"/>
    <lineage>
        <taxon>Eukaryota</taxon>
        <taxon>Sar</taxon>
        <taxon>Alveolata</taxon>
        <taxon>Perkinsozoa</taxon>
        <taxon>Perkinsea</taxon>
        <taxon>Perkinsida</taxon>
        <taxon>Perkinsidae</taxon>
        <taxon>Perkinsus</taxon>
    </lineage>
</organism>
<sequence length="379" mass="43638">YSWNNRSNVFWVDQPPGTGFSKGQYDYDEDGVAEDMYWFLVHLFTKHPEYNKKFYITGESYAGHYIPAISHKIYLENKKANGLTIHLEGVAIGNGMTHPEEQYKWYPLMAFNSSTAPSRVSEKEYKEMLDAVPGCVEAIRKCNKAGGIPCTKAFFQCNRALFTPYQSKDLNPYDMRQKCEHPPLCYDFSNVDKFLNDKKVQEELGVDTKWQECNTIVNVMFNWDFMHNFHHLLIDQVEAGTRVLIYAGDVDYICNWIGNKHWALNLEWEGQERFNKQDDLDIKVFTENSSGKSVAKVRSVTLDNGGQFTFMQIKEAGHMVPMDQPAVALRMLNDFLDNKLPSHHLSPPEHVSLEASEQFEASEQYVLVDGQPLEIDIVL</sequence>
<keyword evidence="5 7" id="KW-0378">Hydrolase</keyword>
<accession>A0A7J6R6R7</accession>
<dbReference type="PANTHER" id="PTHR11802">
    <property type="entry name" value="SERINE PROTEASE FAMILY S10 SERINE CARBOXYPEPTIDASE"/>
    <property type="match status" value="1"/>
</dbReference>
<dbReference type="GO" id="GO:0004185">
    <property type="term" value="F:serine-type carboxypeptidase activity"/>
    <property type="evidence" value="ECO:0007669"/>
    <property type="project" value="UniProtKB-UniRule"/>
</dbReference>
<gene>
    <name evidence="8" type="ORF">FOZ63_028563</name>
</gene>
<dbReference type="PANTHER" id="PTHR11802:SF113">
    <property type="entry name" value="SERINE CARBOXYPEPTIDASE CTSA-4.1"/>
    <property type="match status" value="1"/>
</dbReference>
<keyword evidence="3 7" id="KW-0645">Protease</keyword>
<dbReference type="GO" id="GO:0006508">
    <property type="term" value="P:proteolysis"/>
    <property type="evidence" value="ECO:0007669"/>
    <property type="project" value="UniProtKB-KW"/>
</dbReference>
<dbReference type="Gene3D" id="1.10.287.410">
    <property type="match status" value="1"/>
</dbReference>
<keyword evidence="6" id="KW-0325">Glycoprotein</keyword>
<keyword evidence="9" id="KW-1185">Reference proteome</keyword>
<dbReference type="OMA" id="GDWMKPF"/>
<evidence type="ECO:0000313" key="9">
    <source>
        <dbReference type="Proteomes" id="UP000553632"/>
    </source>
</evidence>
<keyword evidence="4" id="KW-0732">Signal</keyword>
<dbReference type="SUPFAM" id="SSF53474">
    <property type="entry name" value="alpha/beta-Hydrolases"/>
    <property type="match status" value="1"/>
</dbReference>